<evidence type="ECO:0000256" key="2">
    <source>
        <dbReference type="SAM" id="Phobius"/>
    </source>
</evidence>
<keyword evidence="2" id="KW-1133">Transmembrane helix</keyword>
<keyword evidence="2" id="KW-0812">Transmembrane</keyword>
<feature type="compositionally biased region" description="Polar residues" evidence="1">
    <location>
        <begin position="271"/>
        <end position="280"/>
    </location>
</feature>
<evidence type="ECO:0000256" key="1">
    <source>
        <dbReference type="SAM" id="MobiDB-lite"/>
    </source>
</evidence>
<comment type="caution">
    <text evidence="3">The sequence shown here is derived from an EMBL/GenBank/DDBJ whole genome shotgun (WGS) entry which is preliminary data.</text>
</comment>
<reference evidence="3" key="1">
    <citation type="submission" date="2021-06" db="EMBL/GenBank/DDBJ databases">
        <authorList>
            <person name="Arsene-Ploetze F."/>
        </authorList>
    </citation>
    <scope>NUCLEOTIDE SEQUENCE</scope>
    <source>
        <strain evidence="3">SBRY1</strain>
    </source>
</reference>
<keyword evidence="2" id="KW-0472">Membrane</keyword>
<dbReference type="RefSeq" id="WP_205043423.1">
    <property type="nucleotide sequence ID" value="NZ_CAJVAX010000001.1"/>
</dbReference>
<proteinExistence type="predicted"/>
<gene>
    <name evidence="3" type="ORF">SBRY_11069</name>
</gene>
<feature type="transmembrane region" description="Helical" evidence="2">
    <location>
        <begin position="41"/>
        <end position="60"/>
    </location>
</feature>
<protein>
    <submittedName>
        <fullName evidence="3">Uncharacterized protein</fullName>
    </submittedName>
</protein>
<feature type="region of interest" description="Disordered" evidence="1">
    <location>
        <begin position="259"/>
        <end position="280"/>
    </location>
</feature>
<organism evidence="3 4">
    <name type="scientific">Actinacidiphila bryophytorum</name>
    <dbReference type="NCBI Taxonomy" id="1436133"/>
    <lineage>
        <taxon>Bacteria</taxon>
        <taxon>Bacillati</taxon>
        <taxon>Actinomycetota</taxon>
        <taxon>Actinomycetes</taxon>
        <taxon>Kitasatosporales</taxon>
        <taxon>Streptomycetaceae</taxon>
        <taxon>Actinacidiphila</taxon>
    </lineage>
</organism>
<accession>A0A9W4GZ66</accession>
<sequence length="280" mass="29145">MADELDDRLRDLARDTEPLVVLAGPQAVRARGERRRARRRAAAAGTAAVLALTVGGWQLLPRLEGGGTGTAAPAGSVSALPPEPRPSALQAQLAAALLPDTAMPYGVKWQWTGVTPEKASKYQPPCQADPVAPPDAEAIRTYTAQRTSAVATYRVLAYADPALAAEQTLLLRQLMQVHCGMSQPAGTPPTAPDAPSADGTSGFWGASKSYPGVTAWVECRGRFVAVLLVNAPGDPQTRYEGTGVDKCIALSLHRLAQGSTAADTEGPPTASGGTTFSYSC</sequence>
<dbReference type="Proteomes" id="UP001153328">
    <property type="component" value="Unassembled WGS sequence"/>
</dbReference>
<dbReference type="EMBL" id="CAJVAX010000001">
    <property type="protein sequence ID" value="CAG7607736.1"/>
    <property type="molecule type" value="Genomic_DNA"/>
</dbReference>
<dbReference type="AlphaFoldDB" id="A0A9W4GZ66"/>
<evidence type="ECO:0000313" key="3">
    <source>
        <dbReference type="EMBL" id="CAG7607736.1"/>
    </source>
</evidence>
<evidence type="ECO:0000313" key="4">
    <source>
        <dbReference type="Proteomes" id="UP001153328"/>
    </source>
</evidence>
<name>A0A9W4GZ66_9ACTN</name>
<keyword evidence="4" id="KW-1185">Reference proteome</keyword>